<reference evidence="1 2" key="1">
    <citation type="journal article" date="2019" name="Philos. Trans. R. Soc. Lond., B, Biol. Sci.">
        <title>Ant behaviour and brain gene expression of defending hosts depend on the ecological success of the intruding social parasite.</title>
        <authorList>
            <person name="Kaur R."/>
            <person name="Stoldt M."/>
            <person name="Jongepier E."/>
            <person name="Feldmeyer B."/>
            <person name="Menzel F."/>
            <person name="Bornberg-Bauer E."/>
            <person name="Foitzik S."/>
        </authorList>
    </citation>
    <scope>NUCLEOTIDE SEQUENCE [LARGE SCALE GENOMIC DNA]</scope>
    <source>
        <tissue evidence="1">Whole body</tissue>
    </source>
</reference>
<comment type="caution">
    <text evidence="1">The sequence shown here is derived from an EMBL/GenBank/DDBJ whole genome shotgun (WGS) entry which is preliminary data.</text>
</comment>
<proteinExistence type="predicted"/>
<organism evidence="1 2">
    <name type="scientific">Temnothorax longispinosus</name>
    <dbReference type="NCBI Taxonomy" id="300112"/>
    <lineage>
        <taxon>Eukaryota</taxon>
        <taxon>Metazoa</taxon>
        <taxon>Ecdysozoa</taxon>
        <taxon>Arthropoda</taxon>
        <taxon>Hexapoda</taxon>
        <taxon>Insecta</taxon>
        <taxon>Pterygota</taxon>
        <taxon>Neoptera</taxon>
        <taxon>Endopterygota</taxon>
        <taxon>Hymenoptera</taxon>
        <taxon>Apocrita</taxon>
        <taxon>Aculeata</taxon>
        <taxon>Formicoidea</taxon>
        <taxon>Formicidae</taxon>
        <taxon>Myrmicinae</taxon>
        <taxon>Temnothorax</taxon>
    </lineage>
</organism>
<evidence type="ECO:0000313" key="2">
    <source>
        <dbReference type="Proteomes" id="UP000310200"/>
    </source>
</evidence>
<dbReference type="AlphaFoldDB" id="A0A4S2KVS8"/>
<keyword evidence="2" id="KW-1185">Reference proteome</keyword>
<gene>
    <name evidence="1" type="ORF">DBV15_02421</name>
</gene>
<dbReference type="Proteomes" id="UP000310200">
    <property type="component" value="Unassembled WGS sequence"/>
</dbReference>
<dbReference type="EMBL" id="QBLH01000808">
    <property type="protein sequence ID" value="TGZ54183.1"/>
    <property type="molecule type" value="Genomic_DNA"/>
</dbReference>
<name>A0A4S2KVS8_9HYME</name>
<protein>
    <submittedName>
        <fullName evidence="1">Uncharacterized protein</fullName>
    </submittedName>
</protein>
<evidence type="ECO:0000313" key="1">
    <source>
        <dbReference type="EMBL" id="TGZ54183.1"/>
    </source>
</evidence>
<sequence length="124" mass="13884">MIHALLDCPSLLANDSLLDSMLHDQRSCLSVYSEYRPRSFLPSFANRHDRALVNNSKALDVRIFQTGCSSCGGGIGSSVRSFRLEGRKERRKRGTRGTRGQVDMDGWIWVDGHMGEHFRGTGGR</sequence>
<accession>A0A4S2KVS8</accession>